<reference evidence="2 3" key="1">
    <citation type="submission" date="2024-03" db="EMBL/GenBank/DDBJ databases">
        <title>Complete genome sequence of the green alga Chloropicon roscoffensis RCC1871.</title>
        <authorList>
            <person name="Lemieux C."/>
            <person name="Pombert J.-F."/>
            <person name="Otis C."/>
            <person name="Turmel M."/>
        </authorList>
    </citation>
    <scope>NUCLEOTIDE SEQUENCE [LARGE SCALE GENOMIC DNA]</scope>
    <source>
        <strain evidence="2 3">RCC1871</strain>
    </source>
</reference>
<keyword evidence="1" id="KW-0472">Membrane</keyword>
<dbReference type="Pfam" id="PF01126">
    <property type="entry name" value="Heme_oxygenase"/>
    <property type="match status" value="1"/>
</dbReference>
<dbReference type="GO" id="GO:0006788">
    <property type="term" value="P:heme oxidation"/>
    <property type="evidence" value="ECO:0007669"/>
    <property type="project" value="InterPro"/>
</dbReference>
<keyword evidence="1" id="KW-1133">Transmembrane helix</keyword>
<protein>
    <submittedName>
        <fullName evidence="2">Heme oxygenase</fullName>
    </submittedName>
</protein>
<accession>A0AAX4PAI2</accession>
<dbReference type="EMBL" id="CP151506">
    <property type="protein sequence ID" value="WZN62821.1"/>
    <property type="molecule type" value="Genomic_DNA"/>
</dbReference>
<keyword evidence="1" id="KW-0812">Transmembrane</keyword>
<dbReference type="SUPFAM" id="SSF48613">
    <property type="entry name" value="Heme oxygenase-like"/>
    <property type="match status" value="1"/>
</dbReference>
<proteinExistence type="predicted"/>
<name>A0AAX4PAI2_9CHLO</name>
<evidence type="ECO:0000313" key="3">
    <source>
        <dbReference type="Proteomes" id="UP001472866"/>
    </source>
</evidence>
<organism evidence="2 3">
    <name type="scientific">Chloropicon roscoffensis</name>
    <dbReference type="NCBI Taxonomy" id="1461544"/>
    <lineage>
        <taxon>Eukaryota</taxon>
        <taxon>Viridiplantae</taxon>
        <taxon>Chlorophyta</taxon>
        <taxon>Chloropicophyceae</taxon>
        <taxon>Chloropicales</taxon>
        <taxon>Chloropicaceae</taxon>
        <taxon>Chloropicon</taxon>
    </lineage>
</organism>
<dbReference type="GO" id="GO:0004392">
    <property type="term" value="F:heme oxygenase (decyclizing) activity"/>
    <property type="evidence" value="ECO:0007669"/>
    <property type="project" value="InterPro"/>
</dbReference>
<dbReference type="AlphaFoldDB" id="A0AAX4PAI2"/>
<dbReference type="Gene3D" id="1.20.910.10">
    <property type="entry name" value="Heme oxygenase-like"/>
    <property type="match status" value="1"/>
</dbReference>
<gene>
    <name evidence="2" type="ORF">HKI87_06g43630</name>
</gene>
<feature type="transmembrane region" description="Helical" evidence="1">
    <location>
        <begin position="215"/>
        <end position="237"/>
    </location>
</feature>
<keyword evidence="3" id="KW-1185">Reference proteome</keyword>
<sequence length="242" mass="26241">MAEGGEKTVAPPLYGRMMRAIRTGHSIGNTIRMLKLPLVFTEQELYFGAIAQFYLLTEALEEALERSKGTSDMVARVAALGLRCAPGYESDLEELGGAEWRERAQRSQTAATSSYCKILQEASDPVELTAAAFILYGALVVGGGKSTQAKVRKIFPNCAHELFDVSEDMKTLRADFKRTFTNIGKEFPGDFERLEGQAARFMALNNTVVLSIRCWGRVATAAATAAAAVLAGAAIAYSRART</sequence>
<evidence type="ECO:0000256" key="1">
    <source>
        <dbReference type="SAM" id="Phobius"/>
    </source>
</evidence>
<evidence type="ECO:0000313" key="2">
    <source>
        <dbReference type="EMBL" id="WZN62821.1"/>
    </source>
</evidence>
<dbReference type="Proteomes" id="UP001472866">
    <property type="component" value="Chromosome 06"/>
</dbReference>
<dbReference type="InterPro" id="IPR016084">
    <property type="entry name" value="Haem_Oase-like_multi-hlx"/>
</dbReference>
<dbReference type="InterPro" id="IPR016053">
    <property type="entry name" value="Haem_Oase-like"/>
</dbReference>